<organism evidence="2 3">
    <name type="scientific">Desulfosporosinus youngiae DSM 17734</name>
    <dbReference type="NCBI Taxonomy" id="768710"/>
    <lineage>
        <taxon>Bacteria</taxon>
        <taxon>Bacillati</taxon>
        <taxon>Bacillota</taxon>
        <taxon>Clostridia</taxon>
        <taxon>Eubacteriales</taxon>
        <taxon>Desulfitobacteriaceae</taxon>
        <taxon>Desulfosporosinus</taxon>
    </lineage>
</organism>
<dbReference type="HOGENOM" id="CLU_314935_0_0_9"/>
<dbReference type="STRING" id="768710.DesyoDRAFT_2837"/>
<dbReference type="EMBL" id="CM001441">
    <property type="protein sequence ID" value="EHQ89885.1"/>
    <property type="molecule type" value="Genomic_DNA"/>
</dbReference>
<feature type="domain" description="DUF6603" evidence="1">
    <location>
        <begin position="204"/>
        <end position="677"/>
    </location>
</feature>
<dbReference type="OrthoDB" id="535891at2"/>
<dbReference type="InterPro" id="IPR046538">
    <property type="entry name" value="DUF6603"/>
</dbReference>
<gene>
    <name evidence="2" type="ORF">DesyoDRAFT_2837</name>
</gene>
<dbReference type="Pfam" id="PF20248">
    <property type="entry name" value="DUF6603"/>
    <property type="match status" value="1"/>
</dbReference>
<sequence length="930" mass="102679">MKVQDAESLDLKVALYSDFYINNALFQLVFLNSPKGTAVSGQWINRDFIFKMQEVAEYFGVEFPDCLDFELFIETIRLRYATVNQLIDFNAVIRDFGSLTLSTKLIGTNRNYSFEMVFNQKLELSSLPIVGQFCDDGDGFLFKKIDLAYTANVEFVFSIVSELRIKKIPLDLSVDYRQSLKKQVKSLGLNAEQPKNTIYWLKIDKGFSVLYFSQIGVSLNGSDLKLYLDASFTIAMLRVDFYELYVSTSLKKLTDIGFGLGGLMVNVETKAFSLIGGLYKSQEEECLYNGLLGLTLSKYSFMALGSYGQLPGSGEMSFFAYLMIGAPMGGPPYFFVTGLALGFGINRTLKLPNLDGVRTFPLVAAAMGGSSALKPDTPPKAALSALSKSIVPIKGQYFFSAGIRFTSFGVLETFLLLNVELGNNVVISLLGLADASLPPKVSGLNPIARAELAIKAVIDIGAGEIIIMAALTDRSFLFHPSCKLTGGFALGFWFGGAYKGDFIVTIGGCHHPQFVNKHYPDIPALGVTWILNKNISVKGEAYFALTPTCMMAGGQLKLLFELGNLKAWFFAAAEFLMQWKPFFYSARVQVSVGVSYRISIFGIGKTFKVEMGAGLSLWGPDFSCEVYIDWYILSFTIGYNNKNDRKPKPIEWGEFAESFIPESTQKSKAASQIPLPIKGKKAAAESASLGTVLSKTSVSGGLLGEYKTSLGEPAYIVDGYNAAFSVDQKTPCSKLYYNGSLVFEFGKSFGIVPMAVSSVTIEQKVSVYKKGQTTKTAKLFATPSLKNVPSALWGNTDPGINGELLTDAPMGMQLNASNFAEVLHIIPSQGAYKESVLSQRESITKEIRYIRPNFIDPKHYDEEEDVVMETIQKTITENERRNNIIEETSFNFGTWNFARFKQIGDNPRAVFFTAPKLRTEGSLEMQVIRQ</sequence>
<name>H5XVE9_9FIRM</name>
<keyword evidence="3" id="KW-1185">Reference proteome</keyword>
<dbReference type="RefSeq" id="WP_007784017.1">
    <property type="nucleotide sequence ID" value="NZ_CM001441.1"/>
</dbReference>
<reference evidence="2 3" key="1">
    <citation type="submission" date="2011-11" db="EMBL/GenBank/DDBJ databases">
        <title>The Noncontiguous Finished genome of Desulfosporosinus youngiae DSM 17734.</title>
        <authorList>
            <consortium name="US DOE Joint Genome Institute (JGI-PGF)"/>
            <person name="Lucas S."/>
            <person name="Han J."/>
            <person name="Lapidus A."/>
            <person name="Cheng J.-F."/>
            <person name="Goodwin L."/>
            <person name="Pitluck S."/>
            <person name="Peters L."/>
            <person name="Ovchinnikova G."/>
            <person name="Lu M."/>
            <person name="Land M.L."/>
            <person name="Hauser L."/>
            <person name="Pester M."/>
            <person name="Spring S."/>
            <person name="Ollivier B."/>
            <person name="Rattei T."/>
            <person name="Klenk H.-P."/>
            <person name="Wagner M."/>
            <person name="Loy A."/>
            <person name="Woyke T.J."/>
        </authorList>
    </citation>
    <scope>NUCLEOTIDE SEQUENCE [LARGE SCALE GENOMIC DNA]</scope>
    <source>
        <strain evidence="2 3">DSM 17734</strain>
    </source>
</reference>
<proteinExistence type="predicted"/>
<protein>
    <recommendedName>
        <fullName evidence="1">DUF6603 domain-containing protein</fullName>
    </recommendedName>
</protein>
<dbReference type="eggNOG" id="ENOG502Z7M5">
    <property type="taxonomic scope" value="Bacteria"/>
</dbReference>
<accession>H5XVE9</accession>
<dbReference type="AlphaFoldDB" id="H5XVE9"/>
<evidence type="ECO:0000259" key="1">
    <source>
        <dbReference type="Pfam" id="PF20248"/>
    </source>
</evidence>
<evidence type="ECO:0000313" key="2">
    <source>
        <dbReference type="EMBL" id="EHQ89885.1"/>
    </source>
</evidence>
<dbReference type="Proteomes" id="UP000005104">
    <property type="component" value="Chromosome"/>
</dbReference>
<evidence type="ECO:0000313" key="3">
    <source>
        <dbReference type="Proteomes" id="UP000005104"/>
    </source>
</evidence>